<dbReference type="GO" id="GO:0005737">
    <property type="term" value="C:cytoplasm"/>
    <property type="evidence" value="ECO:0007669"/>
    <property type="project" value="TreeGrafter"/>
</dbReference>
<dbReference type="AlphaFoldDB" id="A0A1F5TFW7"/>
<comment type="caution">
    <text evidence="3">The sequence shown here is derived from an EMBL/GenBank/DDBJ whole genome shotgun (WGS) entry which is preliminary data.</text>
</comment>
<dbReference type="EMBL" id="MFGM01000014">
    <property type="protein sequence ID" value="OGF37807.1"/>
    <property type="molecule type" value="Genomic_DNA"/>
</dbReference>
<dbReference type="InterPro" id="IPR050126">
    <property type="entry name" value="Ap4A_hydrolase"/>
</dbReference>
<proteinExistence type="predicted"/>
<evidence type="ECO:0000259" key="2">
    <source>
        <dbReference type="Pfam" id="PF00149"/>
    </source>
</evidence>
<evidence type="ECO:0000313" key="4">
    <source>
        <dbReference type="Proteomes" id="UP000178656"/>
    </source>
</evidence>
<dbReference type="SUPFAM" id="SSF52540">
    <property type="entry name" value="P-loop containing nucleoside triphosphate hydrolases"/>
    <property type="match status" value="1"/>
</dbReference>
<dbReference type="PANTHER" id="PTHR42850:SF4">
    <property type="entry name" value="ZINC-DEPENDENT ENDOPOLYPHOSPHATASE"/>
    <property type="match status" value="1"/>
</dbReference>
<dbReference type="Gene3D" id="3.60.21.10">
    <property type="match status" value="1"/>
</dbReference>
<reference evidence="3 4" key="1">
    <citation type="journal article" date="2016" name="Nat. Commun.">
        <title>Thousands of microbial genomes shed light on interconnected biogeochemical processes in an aquifer system.</title>
        <authorList>
            <person name="Anantharaman K."/>
            <person name="Brown C.T."/>
            <person name="Hug L.A."/>
            <person name="Sharon I."/>
            <person name="Castelle C.J."/>
            <person name="Probst A.J."/>
            <person name="Thomas B.C."/>
            <person name="Singh A."/>
            <person name="Wilkins M.J."/>
            <person name="Karaoz U."/>
            <person name="Brodie E.L."/>
            <person name="Williams K.H."/>
            <person name="Hubbard S.S."/>
            <person name="Banfield J.F."/>
        </authorList>
    </citation>
    <scope>NUCLEOTIDE SEQUENCE [LARGE SCALE GENOMIC DNA]</scope>
</reference>
<accession>A0A1F5TFW7</accession>
<dbReference type="PANTHER" id="PTHR42850">
    <property type="entry name" value="METALLOPHOSPHOESTERASE"/>
    <property type="match status" value="1"/>
</dbReference>
<gene>
    <name evidence="3" type="ORF">A2482_03750</name>
</gene>
<dbReference type="Proteomes" id="UP000178656">
    <property type="component" value="Unassembled WGS sequence"/>
</dbReference>
<dbReference type="Pfam" id="PF13671">
    <property type="entry name" value="AAA_33"/>
    <property type="match status" value="1"/>
</dbReference>
<evidence type="ECO:0000313" key="3">
    <source>
        <dbReference type="EMBL" id="OGF37807.1"/>
    </source>
</evidence>
<feature type="compositionally biased region" description="Basic and acidic residues" evidence="1">
    <location>
        <begin position="1045"/>
        <end position="1056"/>
    </location>
</feature>
<name>A0A1F5TFW7_9BACT</name>
<protein>
    <recommendedName>
        <fullName evidence="2">Calcineurin-like phosphoesterase domain-containing protein</fullName>
    </recommendedName>
</protein>
<dbReference type="InterPro" id="IPR029052">
    <property type="entry name" value="Metallo-depent_PP-like"/>
</dbReference>
<dbReference type="InterPro" id="IPR004843">
    <property type="entry name" value="Calcineurin-like_PHP"/>
</dbReference>
<dbReference type="Gene3D" id="3.40.50.300">
    <property type="entry name" value="P-loop containing nucleotide triphosphate hydrolases"/>
    <property type="match status" value="1"/>
</dbReference>
<feature type="domain" description="Calcineurin-like phosphoesterase" evidence="2">
    <location>
        <begin position="349"/>
        <end position="577"/>
    </location>
</feature>
<dbReference type="Pfam" id="PF00149">
    <property type="entry name" value="Metallophos"/>
    <property type="match status" value="1"/>
</dbReference>
<organism evidence="3 4">
    <name type="scientific">Candidatus Falkowbacteria bacterium RIFOXYC2_FULL_48_21</name>
    <dbReference type="NCBI Taxonomy" id="1798005"/>
    <lineage>
        <taxon>Bacteria</taxon>
        <taxon>Candidatus Falkowiibacteriota</taxon>
    </lineage>
</organism>
<evidence type="ECO:0000256" key="1">
    <source>
        <dbReference type="SAM" id="MobiDB-lite"/>
    </source>
</evidence>
<dbReference type="SUPFAM" id="SSF56300">
    <property type="entry name" value="Metallo-dependent phosphatases"/>
    <property type="match status" value="1"/>
</dbReference>
<sequence length="1056" mass="120006">MPIEKLDRVEIKVKYPEIHHETEITVPEGALVLMIGPPASGKSTFSEKHFPLESVVSTDGLRAEITNNPGNEVMSAPAFASAKNLVEARLRQGRIAVVDAMNLNINSRRAFLDLAKQLKVRVIGVHLDYHQETLLDRDAKRDKRVGGEVITFKAQNKLDVDLLYHDGKINDIFVVGEDTPAVTVNLPEKEKQAMQEDRDFYYATNRAEKDVFAYLKKYKERLKEEDLPRVKVEPGTINFIKDSAGAREFLQNNTTGSQVLDLDFLARRLATGIDDPLVADTAERLLKYRQKLNLVSFVLASESAVIALQALETKMKAREARIESVTMDQRELKSAVLEIKRDELTDESLLILGDVHGCLVAMREMGKLIRREREERPDAPRRKMVLIGDVPDRGAYSAQTVMYASSMVSRGEAIWILGNHDVNLRSGLNLIVKNFEASGKTWNDWVRDDFSDDMMAGVVRSRNTRKTIREMLKFVNVIDKGTLKKKDERPRLQEHVLKRIVRVLNAAPVYKEWRHLIAVHASMLRVPKVGEELSEEERKKFTHGIKSYVGGMADTLKIRNVAAKDPDRILVGGHTHDRGRTVDVRSGTVGLDDTGPELHGMFYPEMKYVSFTEPYILHLTRLTENPELPEGPELWELINFLEGQMMVKINHGQPGGALQDLAVVSYDEMAEVKKLWDYYPALRNFRGLIVDKQGKIIARPFKKTHKAGVEIPLEKINIIPEKVFEKANGSLGVCYFYGGQWRIATKFSLYNEQYTVPAQKMLDNMNTKALNPANTYLFEIIFPTDPHIVDYKGKQALVLLNANRTADGAYLPWDEVAKTAVALGTRTAEDLTDKFKGMTIAEIYKHAQTEGSLSNLEGLMAIYKDDTTGEQVTVKVKAIEYDNKKYVRDHLRWDKMFEKFDWQTLTLSPDEAEMFLGYKRDSVFVQEALHARLGWIRDAYAELEQNFFRRNDQWLQEARVIFATAIAQGKKVKEASDMAVKTIVPKLVQATDMERGAVLGFIRDRLNGREPKLVKFFQDIIVARVEKEQKKRGNAAYWLVPDSPDGSRGEPEEKAK</sequence>
<dbReference type="InterPro" id="IPR027417">
    <property type="entry name" value="P-loop_NTPase"/>
</dbReference>
<feature type="region of interest" description="Disordered" evidence="1">
    <location>
        <begin position="1036"/>
        <end position="1056"/>
    </location>
</feature>
<dbReference type="GO" id="GO:0016791">
    <property type="term" value="F:phosphatase activity"/>
    <property type="evidence" value="ECO:0007669"/>
    <property type="project" value="TreeGrafter"/>
</dbReference>